<organism evidence="1 2">
    <name type="scientific">Sclerotinia sclerotiorum (strain ATCC 18683 / 1980 / Ss-1)</name>
    <name type="common">White mold</name>
    <name type="synonym">Whetzelinia sclerotiorum</name>
    <dbReference type="NCBI Taxonomy" id="665079"/>
    <lineage>
        <taxon>Eukaryota</taxon>
        <taxon>Fungi</taxon>
        <taxon>Dikarya</taxon>
        <taxon>Ascomycota</taxon>
        <taxon>Pezizomycotina</taxon>
        <taxon>Leotiomycetes</taxon>
        <taxon>Helotiales</taxon>
        <taxon>Sclerotiniaceae</taxon>
        <taxon>Sclerotinia</taxon>
    </lineage>
</organism>
<dbReference type="RefSeq" id="XP_001592193.1">
    <property type="nucleotide sequence ID" value="XM_001592143.1"/>
</dbReference>
<reference evidence="2" key="1">
    <citation type="journal article" date="2011" name="PLoS Genet.">
        <title>Genomic analysis of the necrotrophic fungal pathogens Sclerotinia sclerotiorum and Botrytis cinerea.</title>
        <authorList>
            <person name="Amselem J."/>
            <person name="Cuomo C.A."/>
            <person name="van Kan J.A."/>
            <person name="Viaud M."/>
            <person name="Benito E.P."/>
            <person name="Couloux A."/>
            <person name="Coutinho P.M."/>
            <person name="de Vries R.P."/>
            <person name="Dyer P.S."/>
            <person name="Fillinger S."/>
            <person name="Fournier E."/>
            <person name="Gout L."/>
            <person name="Hahn M."/>
            <person name="Kohn L."/>
            <person name="Lapalu N."/>
            <person name="Plummer K.M."/>
            <person name="Pradier J.M."/>
            <person name="Quevillon E."/>
            <person name="Sharon A."/>
            <person name="Simon A."/>
            <person name="ten Have A."/>
            <person name="Tudzynski B."/>
            <person name="Tudzynski P."/>
            <person name="Wincker P."/>
            <person name="Andrew M."/>
            <person name="Anthouard V."/>
            <person name="Beever R.E."/>
            <person name="Beffa R."/>
            <person name="Benoit I."/>
            <person name="Bouzid O."/>
            <person name="Brault B."/>
            <person name="Chen Z."/>
            <person name="Choquer M."/>
            <person name="Collemare J."/>
            <person name="Cotton P."/>
            <person name="Danchin E.G."/>
            <person name="Da Silva C."/>
            <person name="Gautier A."/>
            <person name="Giraud C."/>
            <person name="Giraud T."/>
            <person name="Gonzalez C."/>
            <person name="Grossetete S."/>
            <person name="Guldener U."/>
            <person name="Henrissat B."/>
            <person name="Howlett B.J."/>
            <person name="Kodira C."/>
            <person name="Kretschmer M."/>
            <person name="Lappartient A."/>
            <person name="Leroch M."/>
            <person name="Levis C."/>
            <person name="Mauceli E."/>
            <person name="Neuveglise C."/>
            <person name="Oeser B."/>
            <person name="Pearson M."/>
            <person name="Poulain J."/>
            <person name="Poussereau N."/>
            <person name="Quesneville H."/>
            <person name="Rascle C."/>
            <person name="Schumacher J."/>
            <person name="Segurens B."/>
            <person name="Sexton A."/>
            <person name="Silva E."/>
            <person name="Sirven C."/>
            <person name="Soanes D.M."/>
            <person name="Talbot N.J."/>
            <person name="Templeton M."/>
            <person name="Yandava C."/>
            <person name="Yarden O."/>
            <person name="Zeng Q."/>
            <person name="Rollins J.A."/>
            <person name="Lebrun M.H."/>
            <person name="Dickman M."/>
        </authorList>
    </citation>
    <scope>NUCLEOTIDE SEQUENCE [LARGE SCALE GENOMIC DNA]</scope>
    <source>
        <strain evidence="2">ATCC 18683 / 1980 / Ss-1</strain>
    </source>
</reference>
<gene>
    <name evidence="1" type="ORF">SS1G_06432</name>
</gene>
<sequence length="33" mass="3648">MLDGSGRAWKNPYSNSAFVAALCTGEDQFINRK</sequence>
<name>A7EM85_SCLS1</name>
<dbReference type="KEGG" id="ssl:SS1G_06432"/>
<dbReference type="GeneID" id="5488653"/>
<proteinExistence type="predicted"/>
<dbReference type="InParanoid" id="A7EM85"/>
<accession>A7EM85</accession>
<dbReference type="AlphaFoldDB" id="A7EM85"/>
<keyword evidence="2" id="KW-1185">Reference proteome</keyword>
<evidence type="ECO:0000313" key="2">
    <source>
        <dbReference type="Proteomes" id="UP000001312"/>
    </source>
</evidence>
<dbReference type="EMBL" id="CH476628">
    <property type="protein sequence ID" value="EDO03951.1"/>
    <property type="molecule type" value="Genomic_DNA"/>
</dbReference>
<dbReference type="Proteomes" id="UP000001312">
    <property type="component" value="Unassembled WGS sequence"/>
</dbReference>
<evidence type="ECO:0000313" key="1">
    <source>
        <dbReference type="EMBL" id="EDO03951.1"/>
    </source>
</evidence>
<protein>
    <submittedName>
        <fullName evidence="1">Uncharacterized protein</fullName>
    </submittedName>
</protein>